<dbReference type="InterPro" id="IPR013022">
    <property type="entry name" value="Xyl_isomerase-like_TIM-brl"/>
</dbReference>
<evidence type="ECO:0000313" key="5">
    <source>
        <dbReference type="EMBL" id="ABG12920.1"/>
    </source>
</evidence>
<reference evidence="5 6" key="1">
    <citation type="journal article" date="2006" name="J. Bacteriol.">
        <title>Complete genome sequence of Yersinia pestis strains Antiqua and Nepal516: evidence of gene reduction in an emerging pathogen.</title>
        <authorList>
            <person name="Chain P.S."/>
            <person name="Hu P."/>
            <person name="Malfatti S.A."/>
            <person name="Radnedge L."/>
            <person name="Larimer F."/>
            <person name="Vergez L.M."/>
            <person name="Worsham P."/>
            <person name="Chu M.C."/>
            <person name="Andersen G.L."/>
        </authorList>
    </citation>
    <scope>NUCLEOTIDE SEQUENCE [LARGE SCALE GENOMIC DNA]</scope>
    <source>
        <strain evidence="5 6">Antiqua</strain>
    </source>
</reference>
<evidence type="ECO:0000313" key="6">
    <source>
        <dbReference type="Proteomes" id="UP000001971"/>
    </source>
</evidence>
<dbReference type="GO" id="GO:0046487">
    <property type="term" value="P:glyoxylate metabolic process"/>
    <property type="evidence" value="ECO:0007669"/>
    <property type="project" value="TreeGrafter"/>
</dbReference>
<feature type="active site" description="Proton donor/acceptor" evidence="3">
    <location>
        <position position="240"/>
    </location>
</feature>
<dbReference type="GO" id="GO:0008903">
    <property type="term" value="F:hydroxypyruvate isomerase activity"/>
    <property type="evidence" value="ECO:0007669"/>
    <property type="project" value="TreeGrafter"/>
</dbReference>
<dbReference type="InterPro" id="IPR026040">
    <property type="entry name" value="HyI-like"/>
</dbReference>
<dbReference type="EMBL" id="CP000308">
    <property type="protein sequence ID" value="ABG12920.1"/>
    <property type="molecule type" value="Genomic_DNA"/>
</dbReference>
<dbReference type="HOGENOM" id="CLU_050006_1_2_6"/>
<accession>A0A0E1NTX2</accession>
<evidence type="ECO:0000256" key="2">
    <source>
        <dbReference type="PIRNR" id="PIRNR006241"/>
    </source>
</evidence>
<dbReference type="Proteomes" id="UP000001971">
    <property type="component" value="Chromosome"/>
</dbReference>
<protein>
    <recommendedName>
        <fullName evidence="4">Xylose isomerase-like TIM barrel domain-containing protein</fullName>
    </recommendedName>
</protein>
<dbReference type="RefSeq" id="WP_002208860.1">
    <property type="nucleotide sequence ID" value="NC_008150.1"/>
</dbReference>
<dbReference type="InterPro" id="IPR053398">
    <property type="entry name" value="HPT_OtnI_isomerases"/>
</dbReference>
<name>A0A0E1NTX2_YERPA</name>
<dbReference type="PANTHER" id="PTHR43489">
    <property type="entry name" value="ISOMERASE"/>
    <property type="match status" value="1"/>
</dbReference>
<dbReference type="InterPro" id="IPR036237">
    <property type="entry name" value="Xyl_isomerase-like_sf"/>
</dbReference>
<evidence type="ECO:0000256" key="3">
    <source>
        <dbReference type="PIRSR" id="PIRSR006241-50"/>
    </source>
</evidence>
<dbReference type="InterPro" id="IPR050417">
    <property type="entry name" value="Sugar_Epim/Isomerase"/>
</dbReference>
<feature type="domain" description="Xylose isomerase-like TIM barrel" evidence="4">
    <location>
        <begin position="21"/>
        <end position="254"/>
    </location>
</feature>
<feature type="active site" description="Proton donor/acceptor" evidence="3">
    <location>
        <position position="143"/>
    </location>
</feature>
<dbReference type="PANTHER" id="PTHR43489:SF6">
    <property type="entry name" value="HYDROXYPYRUVATE ISOMERASE-RELATED"/>
    <property type="match status" value="1"/>
</dbReference>
<dbReference type="AlphaFoldDB" id="A0A0E1NTX2"/>
<sequence length="264" mass="30209">MLKFAANLTWLFTEVPFLQRFALAAKAGFPAVECLFPYQEQIADVQQAQKASGIPVVLINAPAGEWENGQRGLASLPDAGEPFRHSVRLAREYAVALGCKQIHIMAGNREESITFDEQYALLIERLRYAADYLMADNIRVLIEPLNNDNMPGYFISSFPLAEKIIHQCERKNIFLQFDVYHCQKIHGNLWANLQHYWPLISHIQIASVPERHEPNKGEVNYPWLFQQLVIKNYPGWIGCEYQPENETFSGLGWLGKNKNIKAFS</sequence>
<gene>
    <name evidence="5" type="ordered locus">YPA_0952</name>
</gene>
<dbReference type="Gene3D" id="3.20.20.150">
    <property type="entry name" value="Divalent-metal-dependent TIM barrel enzymes"/>
    <property type="match status" value="1"/>
</dbReference>
<dbReference type="Pfam" id="PF01261">
    <property type="entry name" value="AP_endonuc_2"/>
    <property type="match status" value="1"/>
</dbReference>
<keyword evidence="1 2" id="KW-0413">Isomerase</keyword>
<organism evidence="5 6">
    <name type="scientific">Yersinia pestis bv. Antiqua (strain Antiqua)</name>
    <dbReference type="NCBI Taxonomy" id="360102"/>
    <lineage>
        <taxon>Bacteria</taxon>
        <taxon>Pseudomonadati</taxon>
        <taxon>Pseudomonadota</taxon>
        <taxon>Gammaproteobacteria</taxon>
        <taxon>Enterobacterales</taxon>
        <taxon>Yersiniaceae</taxon>
        <taxon>Yersinia</taxon>
    </lineage>
</organism>
<evidence type="ECO:0000259" key="4">
    <source>
        <dbReference type="Pfam" id="PF01261"/>
    </source>
</evidence>
<evidence type="ECO:0000256" key="1">
    <source>
        <dbReference type="ARBA" id="ARBA00023235"/>
    </source>
</evidence>
<dbReference type="GeneID" id="57977376"/>
<proteinExistence type="inferred from homology"/>
<dbReference type="FunFam" id="3.20.20.150:FF:000007">
    <property type="entry name" value="Hydroxypyruvate isomerase"/>
    <property type="match status" value="1"/>
</dbReference>
<dbReference type="PATRIC" id="fig|360102.15.peg.4013"/>
<dbReference type="SUPFAM" id="SSF51658">
    <property type="entry name" value="Xylose isomerase-like"/>
    <property type="match status" value="1"/>
</dbReference>
<comment type="similarity">
    <text evidence="2">Belongs to the hyi family.</text>
</comment>
<dbReference type="PIRSF" id="PIRSF006241">
    <property type="entry name" value="HyI"/>
    <property type="match status" value="1"/>
</dbReference>
<dbReference type="NCBIfam" id="NF043033">
    <property type="entry name" value="OxoTetrIsom"/>
    <property type="match status" value="1"/>
</dbReference>
<dbReference type="KEGG" id="ypa:YPA_0952"/>